<dbReference type="RefSeq" id="WP_179827477.1">
    <property type="nucleotide sequence ID" value="NZ_JACCFS010000001.1"/>
</dbReference>
<dbReference type="PROSITE" id="PS50977">
    <property type="entry name" value="HTH_TETR_2"/>
    <property type="match status" value="1"/>
</dbReference>
<feature type="DNA-binding region" description="H-T-H motif" evidence="4">
    <location>
        <begin position="33"/>
        <end position="52"/>
    </location>
</feature>
<dbReference type="InterPro" id="IPR050109">
    <property type="entry name" value="HTH-type_TetR-like_transc_reg"/>
</dbReference>
<dbReference type="EMBL" id="JACCFS010000001">
    <property type="protein sequence ID" value="NYJ37076.1"/>
    <property type="molecule type" value="Genomic_DNA"/>
</dbReference>
<dbReference type="SUPFAM" id="SSF46689">
    <property type="entry name" value="Homeodomain-like"/>
    <property type="match status" value="1"/>
</dbReference>
<keyword evidence="3" id="KW-0804">Transcription</keyword>
<dbReference type="Proteomes" id="UP000572051">
    <property type="component" value="Unassembled WGS sequence"/>
</dbReference>
<evidence type="ECO:0000313" key="7">
    <source>
        <dbReference type="Proteomes" id="UP000572051"/>
    </source>
</evidence>
<dbReference type="AlphaFoldDB" id="A0A7Z0ERP6"/>
<dbReference type="PANTHER" id="PTHR30055:SF220">
    <property type="entry name" value="TETR-FAMILY REGULATORY PROTEIN"/>
    <property type="match status" value="1"/>
</dbReference>
<dbReference type="InterPro" id="IPR025996">
    <property type="entry name" value="MT1864/Rv1816-like_C"/>
</dbReference>
<protein>
    <submittedName>
        <fullName evidence="6">AcrR family transcriptional regulator</fullName>
    </submittedName>
</protein>
<evidence type="ECO:0000259" key="5">
    <source>
        <dbReference type="PROSITE" id="PS50977"/>
    </source>
</evidence>
<dbReference type="SUPFAM" id="SSF48498">
    <property type="entry name" value="Tetracyclin repressor-like, C-terminal domain"/>
    <property type="match status" value="1"/>
</dbReference>
<dbReference type="PANTHER" id="PTHR30055">
    <property type="entry name" value="HTH-TYPE TRANSCRIPTIONAL REGULATOR RUTR"/>
    <property type="match status" value="1"/>
</dbReference>
<accession>A0A7Z0ERP6</accession>
<keyword evidence="1" id="KW-0805">Transcription regulation</keyword>
<dbReference type="GO" id="GO:0000976">
    <property type="term" value="F:transcription cis-regulatory region binding"/>
    <property type="evidence" value="ECO:0007669"/>
    <property type="project" value="TreeGrafter"/>
</dbReference>
<evidence type="ECO:0000256" key="4">
    <source>
        <dbReference type="PROSITE-ProRule" id="PRU00335"/>
    </source>
</evidence>
<dbReference type="InterPro" id="IPR001647">
    <property type="entry name" value="HTH_TetR"/>
</dbReference>
<dbReference type="Pfam" id="PF00440">
    <property type="entry name" value="TetR_N"/>
    <property type="match status" value="1"/>
</dbReference>
<dbReference type="PRINTS" id="PR00455">
    <property type="entry name" value="HTHTETR"/>
</dbReference>
<evidence type="ECO:0000313" key="6">
    <source>
        <dbReference type="EMBL" id="NYJ37076.1"/>
    </source>
</evidence>
<dbReference type="InterPro" id="IPR036271">
    <property type="entry name" value="Tet_transcr_reg_TetR-rel_C_sf"/>
</dbReference>
<evidence type="ECO:0000256" key="3">
    <source>
        <dbReference type="ARBA" id="ARBA00023163"/>
    </source>
</evidence>
<keyword evidence="2 4" id="KW-0238">DNA-binding</keyword>
<dbReference type="Pfam" id="PF13305">
    <property type="entry name" value="TetR_C_33"/>
    <property type="match status" value="1"/>
</dbReference>
<name>A0A7Z0ERP6_9ACTN</name>
<comment type="caution">
    <text evidence="6">The sequence shown here is derived from an EMBL/GenBank/DDBJ whole genome shotgun (WGS) entry which is preliminary data.</text>
</comment>
<dbReference type="Gene3D" id="1.10.357.10">
    <property type="entry name" value="Tetracycline Repressor, domain 2"/>
    <property type="match status" value="1"/>
</dbReference>
<feature type="domain" description="HTH tetR-type" evidence="5">
    <location>
        <begin position="10"/>
        <end position="70"/>
    </location>
</feature>
<keyword evidence="7" id="KW-1185">Reference proteome</keyword>
<evidence type="ECO:0000256" key="2">
    <source>
        <dbReference type="ARBA" id="ARBA00023125"/>
    </source>
</evidence>
<gene>
    <name evidence="6" type="ORF">HNR10_004957</name>
</gene>
<dbReference type="GO" id="GO:0003700">
    <property type="term" value="F:DNA-binding transcription factor activity"/>
    <property type="evidence" value="ECO:0007669"/>
    <property type="project" value="TreeGrafter"/>
</dbReference>
<sequence>MPKRNTYHHGDLKATLVRTGLGIIAERGVSALSVAEVARRAGVSSGAPYRHFAGRKDLLVACAVSAARQLTGELRRARVLFEQAAGGDPDPVEATAVAAAAYTRFAAEHGSGFDLIFAGELQDAGSEELLEAGRSVMDAMLPAVLTVTDGDAKRALELLERQVAAAHGYASLLRGGFLTRRHATPEDVADHAAVIARTLSRDAQRRAEPPQSG</sequence>
<organism evidence="6 7">
    <name type="scientific">Nocardiopsis aegyptia</name>
    <dbReference type="NCBI Taxonomy" id="220378"/>
    <lineage>
        <taxon>Bacteria</taxon>
        <taxon>Bacillati</taxon>
        <taxon>Actinomycetota</taxon>
        <taxon>Actinomycetes</taxon>
        <taxon>Streptosporangiales</taxon>
        <taxon>Nocardiopsidaceae</taxon>
        <taxon>Nocardiopsis</taxon>
    </lineage>
</organism>
<evidence type="ECO:0000256" key="1">
    <source>
        <dbReference type="ARBA" id="ARBA00023015"/>
    </source>
</evidence>
<proteinExistence type="predicted"/>
<dbReference type="InterPro" id="IPR009057">
    <property type="entry name" value="Homeodomain-like_sf"/>
</dbReference>
<reference evidence="6 7" key="1">
    <citation type="submission" date="2020-07" db="EMBL/GenBank/DDBJ databases">
        <title>Sequencing the genomes of 1000 actinobacteria strains.</title>
        <authorList>
            <person name="Klenk H.-P."/>
        </authorList>
    </citation>
    <scope>NUCLEOTIDE SEQUENCE [LARGE SCALE GENOMIC DNA]</scope>
    <source>
        <strain evidence="6 7">DSM 44442</strain>
    </source>
</reference>